<dbReference type="Pfam" id="PF13966">
    <property type="entry name" value="zf-RVT"/>
    <property type="match status" value="1"/>
</dbReference>
<dbReference type="OrthoDB" id="696485at2759"/>
<evidence type="ECO:0000313" key="3">
    <source>
        <dbReference type="Proteomes" id="UP000655225"/>
    </source>
</evidence>
<dbReference type="AlphaFoldDB" id="A0A835D927"/>
<dbReference type="OMA" id="KAISHYM"/>
<dbReference type="PANTHER" id="PTHR47074">
    <property type="entry name" value="BNAC02G40300D PROTEIN"/>
    <property type="match status" value="1"/>
</dbReference>
<accession>A0A835D927</accession>
<protein>
    <recommendedName>
        <fullName evidence="1">Reverse transcriptase zinc-binding domain-containing protein</fullName>
    </recommendedName>
</protein>
<name>A0A835D927_TETSI</name>
<proteinExistence type="predicted"/>
<dbReference type="EMBL" id="JABCRI010000017">
    <property type="protein sequence ID" value="KAF8391564.1"/>
    <property type="molecule type" value="Genomic_DNA"/>
</dbReference>
<feature type="domain" description="Reverse transcriptase zinc-binding" evidence="1">
    <location>
        <begin position="1"/>
        <end position="46"/>
    </location>
</feature>
<comment type="caution">
    <text evidence="2">The sequence shown here is derived from an EMBL/GenBank/DDBJ whole genome shotgun (WGS) entry which is preliminary data.</text>
</comment>
<evidence type="ECO:0000313" key="2">
    <source>
        <dbReference type="EMBL" id="KAF8391564.1"/>
    </source>
</evidence>
<keyword evidence="3" id="KW-1185">Reference proteome</keyword>
<dbReference type="Proteomes" id="UP000655225">
    <property type="component" value="Unassembled WGS sequence"/>
</dbReference>
<reference evidence="2 3" key="1">
    <citation type="submission" date="2020-04" db="EMBL/GenBank/DDBJ databases">
        <title>Plant Genome Project.</title>
        <authorList>
            <person name="Zhang R.-G."/>
        </authorList>
    </citation>
    <scope>NUCLEOTIDE SEQUENCE [LARGE SCALE GENOMIC DNA]</scope>
    <source>
        <strain evidence="2">YNK0</strain>
        <tissue evidence="2">Leaf</tissue>
    </source>
</reference>
<dbReference type="PANTHER" id="PTHR47074:SF11">
    <property type="entry name" value="REVERSE TRANSCRIPTASE-LIKE PROTEIN"/>
    <property type="match status" value="1"/>
</dbReference>
<evidence type="ECO:0000259" key="1">
    <source>
        <dbReference type="Pfam" id="PF13966"/>
    </source>
</evidence>
<organism evidence="2 3">
    <name type="scientific">Tetracentron sinense</name>
    <name type="common">Spur-leaf</name>
    <dbReference type="NCBI Taxonomy" id="13715"/>
    <lineage>
        <taxon>Eukaryota</taxon>
        <taxon>Viridiplantae</taxon>
        <taxon>Streptophyta</taxon>
        <taxon>Embryophyta</taxon>
        <taxon>Tracheophyta</taxon>
        <taxon>Spermatophyta</taxon>
        <taxon>Magnoliopsida</taxon>
        <taxon>Trochodendrales</taxon>
        <taxon>Trochodendraceae</taxon>
        <taxon>Tetracentron</taxon>
    </lineage>
</organism>
<dbReference type="InterPro" id="IPR026960">
    <property type="entry name" value="RVT-Znf"/>
</dbReference>
<gene>
    <name evidence="2" type="ORF">HHK36_023870</name>
</gene>
<sequence>MKNALPVKANLKRRKMNQEAVCPLCHLKEETQWHLFATCEVTKRFWFASPLTIRSDLLTFRSLQEWLVAWFLPIRHNQIISDSTRLENNTLFYWAFTLWQIWKARNDVVFNKRDFQFHEILKAISHYMDELRLLTNGRQQSSLDGRDDSSGEHFPANCSPTAPLLHPPSDGLGHSFIIQVDGATYDKLSWLGAGCFVTTNSGIQVSCASFGCAGTSPLVAEALALRLGLQIAVQHQFFQSCYGVIPNKLFTL</sequence>
<dbReference type="InterPro" id="IPR052929">
    <property type="entry name" value="RNase_H-like_EbsB-rel"/>
</dbReference>